<dbReference type="Pfam" id="PF04614">
    <property type="entry name" value="Pex19"/>
    <property type="match status" value="1"/>
</dbReference>
<sequence length="359" mass="39304">MTEKVDPREFEKKTQDELDDILNSALDDLEDDEDFATAGTDDRMQGVGDAQGIKAMEDDEEDRAAKTLQTLMDDFSNPEIADSLEKAFRHLGGHAEGEDLLGESLRAAKAAEKEEAEKKAKDAGKTDPTDSKRQGAPDRPDDNRPPAAASAAAPASGGAGVAAGEYGFGEGEGGTDMDRTIFRTLEMLSKSGAEMEGQEAAAMEGAGEDMMRQMMGEFGKMGEKEDYNGVMDNIMQQLLSRELMYDPIKQICDTYPEWLATHRERLAPADYQRYGQQYQSFQRVLAVYETEPDNFPRLMELMQDMQEHGQVPAEIIKELAPGLEFNAEGAPIMPNVGEGMMPNLPGFPMGEGAENCCVS</sequence>
<dbReference type="GO" id="GO:0005778">
    <property type="term" value="C:peroxisomal membrane"/>
    <property type="evidence" value="ECO:0007669"/>
    <property type="project" value="TreeGrafter"/>
</dbReference>
<evidence type="ECO:0000256" key="1">
    <source>
        <dbReference type="SAM" id="MobiDB-lite"/>
    </source>
</evidence>
<dbReference type="InParanoid" id="D7G3K5"/>
<dbReference type="OMA" id="EGAENCC"/>
<accession>D7G3K5</accession>
<keyword evidence="3" id="KW-1185">Reference proteome</keyword>
<dbReference type="GO" id="GO:0033328">
    <property type="term" value="F:peroxisome membrane targeting sequence binding"/>
    <property type="evidence" value="ECO:0007669"/>
    <property type="project" value="TreeGrafter"/>
</dbReference>
<protein>
    <submittedName>
        <fullName evidence="2">Uncharacterized protein</fullName>
    </submittedName>
</protein>
<feature type="compositionally biased region" description="Gly residues" evidence="1">
    <location>
        <begin position="157"/>
        <end position="174"/>
    </location>
</feature>
<dbReference type="AlphaFoldDB" id="D7G3K5"/>
<gene>
    <name evidence="2" type="ORF">Esi_0051_0115</name>
</gene>
<dbReference type="PANTHER" id="PTHR12774:SF2">
    <property type="entry name" value="PEROXISOMAL BIOGENESIS FACTOR 19"/>
    <property type="match status" value="1"/>
</dbReference>
<proteinExistence type="predicted"/>
<name>D7G3K5_ECTSI</name>
<feature type="region of interest" description="Disordered" evidence="1">
    <location>
        <begin position="95"/>
        <end position="177"/>
    </location>
</feature>
<evidence type="ECO:0000313" key="3">
    <source>
        <dbReference type="Proteomes" id="UP000002630"/>
    </source>
</evidence>
<dbReference type="OrthoDB" id="21292at2759"/>
<organism evidence="2 3">
    <name type="scientific">Ectocarpus siliculosus</name>
    <name type="common">Brown alga</name>
    <name type="synonym">Conferva siliculosa</name>
    <dbReference type="NCBI Taxonomy" id="2880"/>
    <lineage>
        <taxon>Eukaryota</taxon>
        <taxon>Sar</taxon>
        <taxon>Stramenopiles</taxon>
        <taxon>Ochrophyta</taxon>
        <taxon>PX clade</taxon>
        <taxon>Phaeophyceae</taxon>
        <taxon>Ectocarpales</taxon>
        <taxon>Ectocarpaceae</taxon>
        <taxon>Ectocarpus</taxon>
    </lineage>
</organism>
<dbReference type="GO" id="GO:0045046">
    <property type="term" value="P:protein import into peroxisome membrane"/>
    <property type="evidence" value="ECO:0007669"/>
    <property type="project" value="TreeGrafter"/>
</dbReference>
<dbReference type="EMBL" id="FN649749">
    <property type="protein sequence ID" value="CBJ27003.1"/>
    <property type="molecule type" value="Genomic_DNA"/>
</dbReference>
<evidence type="ECO:0000313" key="2">
    <source>
        <dbReference type="EMBL" id="CBJ27003.1"/>
    </source>
</evidence>
<dbReference type="eggNOG" id="KOG3133">
    <property type="taxonomic scope" value="Eukaryota"/>
</dbReference>
<dbReference type="Proteomes" id="UP000002630">
    <property type="component" value="Linkage Group LG24"/>
</dbReference>
<dbReference type="EMBL" id="FN648719">
    <property type="protein sequence ID" value="CBJ27003.1"/>
    <property type="molecule type" value="Genomic_DNA"/>
</dbReference>
<reference evidence="2 3" key="1">
    <citation type="journal article" date="2010" name="Nature">
        <title>The Ectocarpus genome and the independent evolution of multicellularity in brown algae.</title>
        <authorList>
            <person name="Cock J.M."/>
            <person name="Sterck L."/>
            <person name="Rouze P."/>
            <person name="Scornet D."/>
            <person name="Allen A.E."/>
            <person name="Amoutzias G."/>
            <person name="Anthouard V."/>
            <person name="Artiguenave F."/>
            <person name="Aury J.M."/>
            <person name="Badger J.H."/>
            <person name="Beszteri B."/>
            <person name="Billiau K."/>
            <person name="Bonnet E."/>
            <person name="Bothwell J.H."/>
            <person name="Bowler C."/>
            <person name="Boyen C."/>
            <person name="Brownlee C."/>
            <person name="Carrano C.J."/>
            <person name="Charrier B."/>
            <person name="Cho G.Y."/>
            <person name="Coelho S.M."/>
            <person name="Collen J."/>
            <person name="Corre E."/>
            <person name="Da Silva C."/>
            <person name="Delage L."/>
            <person name="Delaroque N."/>
            <person name="Dittami S.M."/>
            <person name="Doulbeau S."/>
            <person name="Elias M."/>
            <person name="Farnham G."/>
            <person name="Gachon C.M."/>
            <person name="Gschloessl B."/>
            <person name="Heesch S."/>
            <person name="Jabbari K."/>
            <person name="Jubin C."/>
            <person name="Kawai H."/>
            <person name="Kimura K."/>
            <person name="Kloareg B."/>
            <person name="Kupper F.C."/>
            <person name="Lang D."/>
            <person name="Le Bail A."/>
            <person name="Leblanc C."/>
            <person name="Lerouge P."/>
            <person name="Lohr M."/>
            <person name="Lopez P.J."/>
            <person name="Martens C."/>
            <person name="Maumus F."/>
            <person name="Michel G."/>
            <person name="Miranda-Saavedra D."/>
            <person name="Morales J."/>
            <person name="Moreau H."/>
            <person name="Motomura T."/>
            <person name="Nagasato C."/>
            <person name="Napoli C.A."/>
            <person name="Nelson D.R."/>
            <person name="Nyvall-Collen P."/>
            <person name="Peters A.F."/>
            <person name="Pommier C."/>
            <person name="Potin P."/>
            <person name="Poulain J."/>
            <person name="Quesneville H."/>
            <person name="Read B."/>
            <person name="Rensing S.A."/>
            <person name="Ritter A."/>
            <person name="Rousvoal S."/>
            <person name="Samanta M."/>
            <person name="Samson G."/>
            <person name="Schroeder D.C."/>
            <person name="Segurens B."/>
            <person name="Strittmatter M."/>
            <person name="Tonon T."/>
            <person name="Tregear J.W."/>
            <person name="Valentin K."/>
            <person name="von Dassow P."/>
            <person name="Yamagishi T."/>
            <person name="Van de Peer Y."/>
            <person name="Wincker P."/>
        </authorList>
    </citation>
    <scope>NUCLEOTIDE SEQUENCE [LARGE SCALE GENOMIC DNA]</scope>
    <source>
        <strain evidence="3">Ec32 / CCAP1310/4</strain>
    </source>
</reference>
<dbReference type="STRING" id="2880.D7G3K5"/>
<dbReference type="InterPro" id="IPR038322">
    <property type="entry name" value="Pex19_C_sf"/>
</dbReference>
<feature type="compositionally biased region" description="Basic and acidic residues" evidence="1">
    <location>
        <begin position="109"/>
        <end position="144"/>
    </location>
</feature>
<dbReference type="Gene3D" id="1.20.120.900">
    <property type="entry name" value="Pex19, mPTS binding domain"/>
    <property type="match status" value="1"/>
</dbReference>
<dbReference type="PANTHER" id="PTHR12774">
    <property type="entry name" value="PEROXISOMAL BIOGENESIS FACTOR 19"/>
    <property type="match status" value="1"/>
</dbReference>
<dbReference type="InterPro" id="IPR006708">
    <property type="entry name" value="Pex19"/>
</dbReference>
<feature type="compositionally biased region" description="Low complexity" evidence="1">
    <location>
        <begin position="145"/>
        <end position="156"/>
    </location>
</feature>